<keyword evidence="3" id="KW-1185">Reference proteome</keyword>
<keyword evidence="1" id="KW-0732">Signal</keyword>
<evidence type="ECO:0000313" key="3">
    <source>
        <dbReference type="Proteomes" id="UP001275084"/>
    </source>
</evidence>
<feature type="signal peptide" evidence="1">
    <location>
        <begin position="1"/>
        <end position="26"/>
    </location>
</feature>
<dbReference type="EMBL" id="JAUIQD010000006">
    <property type="protein sequence ID" value="KAK3346572.1"/>
    <property type="molecule type" value="Genomic_DNA"/>
</dbReference>
<organism evidence="2 3">
    <name type="scientific">Lasiosphaeria hispida</name>
    <dbReference type="NCBI Taxonomy" id="260671"/>
    <lineage>
        <taxon>Eukaryota</taxon>
        <taxon>Fungi</taxon>
        <taxon>Dikarya</taxon>
        <taxon>Ascomycota</taxon>
        <taxon>Pezizomycotina</taxon>
        <taxon>Sordariomycetes</taxon>
        <taxon>Sordariomycetidae</taxon>
        <taxon>Sordariales</taxon>
        <taxon>Lasiosphaeriaceae</taxon>
        <taxon>Lasiosphaeria</taxon>
    </lineage>
</organism>
<proteinExistence type="predicted"/>
<sequence length="105" mass="11404">MVGELLFLHRQLRLWFVVELLPAAAAVQGTTCSVSGKRGLGIPSYKTGVGYITILENRRGAIHHQIYITTGRDLKMRGSTGQAVVVALWLELGGKPAPRTQDPGH</sequence>
<reference evidence="2" key="2">
    <citation type="submission" date="2023-06" db="EMBL/GenBank/DDBJ databases">
        <authorList>
            <consortium name="Lawrence Berkeley National Laboratory"/>
            <person name="Haridas S."/>
            <person name="Hensen N."/>
            <person name="Bonometti L."/>
            <person name="Westerberg I."/>
            <person name="Brannstrom I.O."/>
            <person name="Guillou S."/>
            <person name="Cros-Aarteil S."/>
            <person name="Calhoun S."/>
            <person name="Kuo A."/>
            <person name="Mondo S."/>
            <person name="Pangilinan J."/>
            <person name="Riley R."/>
            <person name="Labutti K."/>
            <person name="Andreopoulos B."/>
            <person name="Lipzen A."/>
            <person name="Chen C."/>
            <person name="Yanf M."/>
            <person name="Daum C."/>
            <person name="Ng V."/>
            <person name="Clum A."/>
            <person name="Steindorff A."/>
            <person name="Ohm R."/>
            <person name="Martin F."/>
            <person name="Silar P."/>
            <person name="Natvig D."/>
            <person name="Lalanne C."/>
            <person name="Gautier V."/>
            <person name="Ament-Velasquez S.L."/>
            <person name="Kruys A."/>
            <person name="Hutchinson M.I."/>
            <person name="Powell A.J."/>
            <person name="Barry K."/>
            <person name="Miller A.N."/>
            <person name="Grigoriev I.V."/>
            <person name="Debuchy R."/>
            <person name="Gladieux P."/>
            <person name="Thoren M.H."/>
            <person name="Johannesson H."/>
        </authorList>
    </citation>
    <scope>NUCLEOTIDE SEQUENCE</scope>
    <source>
        <strain evidence="2">CBS 955.72</strain>
    </source>
</reference>
<comment type="caution">
    <text evidence="2">The sequence shown here is derived from an EMBL/GenBank/DDBJ whole genome shotgun (WGS) entry which is preliminary data.</text>
</comment>
<protein>
    <submittedName>
        <fullName evidence="2">Uncharacterized protein</fullName>
    </submittedName>
</protein>
<name>A0AAJ0HBK1_9PEZI</name>
<accession>A0AAJ0HBK1</accession>
<gene>
    <name evidence="2" type="ORF">B0T25DRAFT_552334</name>
</gene>
<dbReference type="AlphaFoldDB" id="A0AAJ0HBK1"/>
<reference evidence="2" key="1">
    <citation type="journal article" date="2023" name="Mol. Phylogenet. Evol.">
        <title>Genome-scale phylogeny and comparative genomics of the fungal order Sordariales.</title>
        <authorList>
            <person name="Hensen N."/>
            <person name="Bonometti L."/>
            <person name="Westerberg I."/>
            <person name="Brannstrom I.O."/>
            <person name="Guillou S."/>
            <person name="Cros-Aarteil S."/>
            <person name="Calhoun S."/>
            <person name="Haridas S."/>
            <person name="Kuo A."/>
            <person name="Mondo S."/>
            <person name="Pangilinan J."/>
            <person name="Riley R."/>
            <person name="LaButti K."/>
            <person name="Andreopoulos B."/>
            <person name="Lipzen A."/>
            <person name="Chen C."/>
            <person name="Yan M."/>
            <person name="Daum C."/>
            <person name="Ng V."/>
            <person name="Clum A."/>
            <person name="Steindorff A."/>
            <person name="Ohm R.A."/>
            <person name="Martin F."/>
            <person name="Silar P."/>
            <person name="Natvig D.O."/>
            <person name="Lalanne C."/>
            <person name="Gautier V."/>
            <person name="Ament-Velasquez S.L."/>
            <person name="Kruys A."/>
            <person name="Hutchinson M.I."/>
            <person name="Powell A.J."/>
            <person name="Barry K."/>
            <person name="Miller A.N."/>
            <person name="Grigoriev I.V."/>
            <person name="Debuchy R."/>
            <person name="Gladieux P."/>
            <person name="Hiltunen Thoren M."/>
            <person name="Johannesson H."/>
        </authorList>
    </citation>
    <scope>NUCLEOTIDE SEQUENCE</scope>
    <source>
        <strain evidence="2">CBS 955.72</strain>
    </source>
</reference>
<evidence type="ECO:0000256" key="1">
    <source>
        <dbReference type="SAM" id="SignalP"/>
    </source>
</evidence>
<dbReference type="Proteomes" id="UP001275084">
    <property type="component" value="Unassembled WGS sequence"/>
</dbReference>
<feature type="chain" id="PRO_5042591094" evidence="1">
    <location>
        <begin position="27"/>
        <end position="105"/>
    </location>
</feature>
<evidence type="ECO:0000313" key="2">
    <source>
        <dbReference type="EMBL" id="KAK3346572.1"/>
    </source>
</evidence>